<evidence type="ECO:0000256" key="1">
    <source>
        <dbReference type="ARBA" id="ARBA00004128"/>
    </source>
</evidence>
<feature type="region of interest" description="Disordered" evidence="6">
    <location>
        <begin position="545"/>
        <end position="569"/>
    </location>
</feature>
<protein>
    <submittedName>
        <fullName evidence="9">Vacuolar transporter chaperone</fullName>
    </submittedName>
</protein>
<feature type="domain" description="SPX" evidence="8">
    <location>
        <begin position="1"/>
        <end position="141"/>
    </location>
</feature>
<dbReference type="GO" id="GO:0006799">
    <property type="term" value="P:polyphosphate biosynthetic process"/>
    <property type="evidence" value="ECO:0007669"/>
    <property type="project" value="UniProtKB-ARBA"/>
</dbReference>
<dbReference type="InterPro" id="IPR042267">
    <property type="entry name" value="VTC_sf"/>
</dbReference>
<dbReference type="InterPro" id="IPR051572">
    <property type="entry name" value="VTC_Complex_Subunit"/>
</dbReference>
<gene>
    <name evidence="9" type="primary">VTC4_8</name>
    <name evidence="9" type="ORF">CU097_010252</name>
</gene>
<feature type="transmembrane region" description="Helical" evidence="7">
    <location>
        <begin position="706"/>
        <end position="726"/>
    </location>
</feature>
<dbReference type="Gene3D" id="3.20.100.30">
    <property type="entry name" value="VTC, catalytic tunnel domain"/>
    <property type="match status" value="1"/>
</dbReference>
<keyword evidence="10" id="KW-1185">Reference proteome</keyword>
<comment type="caution">
    <text evidence="9">The sequence shown here is derived from an EMBL/GenBank/DDBJ whole genome shotgun (WGS) entry which is preliminary data.</text>
</comment>
<evidence type="ECO:0000256" key="4">
    <source>
        <dbReference type="ARBA" id="ARBA00022989"/>
    </source>
</evidence>
<dbReference type="Pfam" id="PF09359">
    <property type="entry name" value="VTC"/>
    <property type="match status" value="1"/>
</dbReference>
<feature type="compositionally biased region" description="Low complexity" evidence="6">
    <location>
        <begin position="550"/>
        <end position="563"/>
    </location>
</feature>
<dbReference type="CDD" id="cd14480">
    <property type="entry name" value="SPX_VTC2_like"/>
    <property type="match status" value="1"/>
</dbReference>
<dbReference type="PANTHER" id="PTHR46140">
    <property type="entry name" value="VACUOLAR TRANSPORTER CHAPERONE 1-RELATED"/>
    <property type="match status" value="1"/>
</dbReference>
<evidence type="ECO:0000256" key="7">
    <source>
        <dbReference type="SAM" id="Phobius"/>
    </source>
</evidence>
<evidence type="ECO:0000259" key="8">
    <source>
        <dbReference type="PROSITE" id="PS51382"/>
    </source>
</evidence>
<dbReference type="GO" id="GO:0005774">
    <property type="term" value="C:vacuolar membrane"/>
    <property type="evidence" value="ECO:0007669"/>
    <property type="project" value="UniProtKB-SubCell"/>
</dbReference>
<dbReference type="PROSITE" id="PS51382">
    <property type="entry name" value="SPX"/>
    <property type="match status" value="1"/>
</dbReference>
<dbReference type="Pfam" id="PF02656">
    <property type="entry name" value="DUF202"/>
    <property type="match status" value="1"/>
</dbReference>
<keyword evidence="3 7" id="KW-0812">Transmembrane</keyword>
<feature type="transmembrane region" description="Helical" evidence="7">
    <location>
        <begin position="664"/>
        <end position="685"/>
    </location>
</feature>
<dbReference type="STRING" id="86630.A0A367JQL1"/>
<proteinExistence type="predicted"/>
<keyword evidence="2" id="KW-0926">Vacuole</keyword>
<reference evidence="9 10" key="1">
    <citation type="journal article" date="2018" name="G3 (Bethesda)">
        <title>Phylogenetic and Phylogenomic Definition of Rhizopus Species.</title>
        <authorList>
            <person name="Gryganskyi A.P."/>
            <person name="Golan J."/>
            <person name="Dolatabadi S."/>
            <person name="Mondo S."/>
            <person name="Robb S."/>
            <person name="Idnurm A."/>
            <person name="Muszewska A."/>
            <person name="Steczkiewicz K."/>
            <person name="Masonjones S."/>
            <person name="Liao H.L."/>
            <person name="Gajdeczka M.T."/>
            <person name="Anike F."/>
            <person name="Vuek A."/>
            <person name="Anishchenko I.M."/>
            <person name="Voigt K."/>
            <person name="de Hoog G.S."/>
            <person name="Smith M.E."/>
            <person name="Heitman J."/>
            <person name="Vilgalys R."/>
            <person name="Stajich J.E."/>
        </authorList>
    </citation>
    <scope>NUCLEOTIDE SEQUENCE [LARGE SCALE GENOMIC DNA]</scope>
    <source>
        <strain evidence="9 10">CBS 357.93</strain>
    </source>
</reference>
<organism evidence="9 10">
    <name type="scientific">Rhizopus azygosporus</name>
    <name type="common">Rhizopus microsporus var. azygosporus</name>
    <dbReference type="NCBI Taxonomy" id="86630"/>
    <lineage>
        <taxon>Eukaryota</taxon>
        <taxon>Fungi</taxon>
        <taxon>Fungi incertae sedis</taxon>
        <taxon>Mucoromycota</taxon>
        <taxon>Mucoromycotina</taxon>
        <taxon>Mucoromycetes</taxon>
        <taxon>Mucorales</taxon>
        <taxon>Mucorineae</taxon>
        <taxon>Rhizopodaceae</taxon>
        <taxon>Rhizopus</taxon>
    </lineage>
</organism>
<sequence length="741" mass="86191">MKFGDNLKGKIHVPWESFYIEYNELKHEMKRRQMEHGWNATDEAEYRQKIENELIKVHQFIDNSLGDLNKRILHTEVMIRELMMSTETKQRYDDIADTLTEILFDCNDLSKFLCLNATGFDKLNKKHDKHTRIEFSGVFRKELLSRYSLDRLSLQVDILIVKISELIDICRLHGNPRNPQDKNPDDQTAFERATAKFWIHPDYITEVKSVILFHLPVHVFNQKKQYEEGDMAVSSVYFDNKQFDLYLGRVEREAGAEAIRLRWYGDNEDDVYVERKTHKAAWLDGKSVKDRFKLKQTLINDYLAGRYTADDLVEDLRTKANGKARSEAVLEENHFVASGIQESVKSKELEPMCRVFYNRTAFQLPGDQRLRISIDSNLTFIREDGSERRQLIGPKQLHWKRKDVGIDYPFNHVAENDISRFPYAILETKLQTHLGQECPAWLTALLDSHLVFEAPRFSKYIHGAATLFKGSVPIQPFWMQEFDKDIRRRPTGNYGLSRSQSFKPLVNGHHRASLLLLYEREMQRNARKKNRSLINLFSITGSFKKRNAKQDQPQQDPSSKPGQPVSPTHMTIDVSDVAMSKTYKDFVNRFQNLSTPILTGSFLKRGRSNKRASPLLPRARSSQLSKKAEPKTFFANERTFISWLQFCALLLTVALNLLNYGDLISRGIGATFIIIGAALCIYALIRYQIRSWQLRTNMNLIRYDDIWGPTVLCILLVVALIVNFYLRFETLSPSYHQKPIQ</sequence>
<evidence type="ECO:0000256" key="5">
    <source>
        <dbReference type="ARBA" id="ARBA00023136"/>
    </source>
</evidence>
<dbReference type="InterPro" id="IPR004331">
    <property type="entry name" value="SPX_dom"/>
</dbReference>
<keyword evidence="4 7" id="KW-1133">Transmembrane helix</keyword>
<evidence type="ECO:0000256" key="2">
    <source>
        <dbReference type="ARBA" id="ARBA00022554"/>
    </source>
</evidence>
<evidence type="ECO:0000313" key="10">
    <source>
        <dbReference type="Proteomes" id="UP000252139"/>
    </source>
</evidence>
<dbReference type="InterPro" id="IPR018966">
    <property type="entry name" value="VTC_domain"/>
</dbReference>
<dbReference type="PANTHER" id="PTHR46140:SF1">
    <property type="entry name" value="VACUOLAR TRANSPORTER CHAPERONE COMPLEX SUBUNIT 4-RELATED"/>
    <property type="match status" value="1"/>
</dbReference>
<name>A0A367JQL1_RHIAZ</name>
<accession>A0A367JQL1</accession>
<dbReference type="OrthoDB" id="6493944at2759"/>
<keyword evidence="5 7" id="KW-0472">Membrane</keyword>
<dbReference type="AlphaFoldDB" id="A0A367JQL1"/>
<dbReference type="EMBL" id="PJQL01000857">
    <property type="protein sequence ID" value="RCH92240.1"/>
    <property type="molecule type" value="Genomic_DNA"/>
</dbReference>
<evidence type="ECO:0000256" key="3">
    <source>
        <dbReference type="ARBA" id="ARBA00022692"/>
    </source>
</evidence>
<comment type="subcellular location">
    <subcellularLocation>
        <location evidence="1">Vacuole membrane</location>
        <topology evidence="1">Multi-pass membrane protein</topology>
    </subcellularLocation>
</comment>
<evidence type="ECO:0000313" key="9">
    <source>
        <dbReference type="EMBL" id="RCH92240.1"/>
    </source>
</evidence>
<dbReference type="InterPro" id="IPR003807">
    <property type="entry name" value="DUF202"/>
</dbReference>
<dbReference type="Proteomes" id="UP000252139">
    <property type="component" value="Unassembled WGS sequence"/>
</dbReference>
<evidence type="ECO:0000256" key="6">
    <source>
        <dbReference type="SAM" id="MobiDB-lite"/>
    </source>
</evidence>